<feature type="non-terminal residue" evidence="1">
    <location>
        <position position="1"/>
    </location>
</feature>
<protein>
    <recommendedName>
        <fullName evidence="3">F-box domain-containing protein</fullName>
    </recommendedName>
</protein>
<name>A0AAD7AVZ7_9AGAR</name>
<proteinExistence type="predicted"/>
<accession>A0AAD7AVZ7</accession>
<comment type="caution">
    <text evidence="1">The sequence shown here is derived from an EMBL/GenBank/DDBJ whole genome shotgun (WGS) entry which is preliminary data.</text>
</comment>
<dbReference type="Gene3D" id="3.80.10.10">
    <property type="entry name" value="Ribonuclease Inhibitor"/>
    <property type="match status" value="1"/>
</dbReference>
<keyword evidence="2" id="KW-1185">Reference proteome</keyword>
<dbReference type="AlphaFoldDB" id="A0AAD7AVZ7"/>
<organism evidence="1 2">
    <name type="scientific">Mycena albidolilacea</name>
    <dbReference type="NCBI Taxonomy" id="1033008"/>
    <lineage>
        <taxon>Eukaryota</taxon>
        <taxon>Fungi</taxon>
        <taxon>Dikarya</taxon>
        <taxon>Basidiomycota</taxon>
        <taxon>Agaricomycotina</taxon>
        <taxon>Agaricomycetes</taxon>
        <taxon>Agaricomycetidae</taxon>
        <taxon>Agaricales</taxon>
        <taxon>Marasmiineae</taxon>
        <taxon>Mycenaceae</taxon>
        <taxon>Mycena</taxon>
    </lineage>
</organism>
<evidence type="ECO:0008006" key="3">
    <source>
        <dbReference type="Google" id="ProtNLM"/>
    </source>
</evidence>
<evidence type="ECO:0000313" key="1">
    <source>
        <dbReference type="EMBL" id="KAJ7368840.1"/>
    </source>
</evidence>
<evidence type="ECO:0000313" key="2">
    <source>
        <dbReference type="Proteomes" id="UP001218218"/>
    </source>
</evidence>
<gene>
    <name evidence="1" type="ORF">DFH08DRAFT_832421</name>
</gene>
<dbReference type="Proteomes" id="UP001218218">
    <property type="component" value="Unassembled WGS sequence"/>
</dbReference>
<dbReference type="InterPro" id="IPR032675">
    <property type="entry name" value="LRR_dom_sf"/>
</dbReference>
<dbReference type="EMBL" id="JARIHO010000001">
    <property type="protein sequence ID" value="KAJ7368840.1"/>
    <property type="molecule type" value="Genomic_DNA"/>
</dbReference>
<reference evidence="1" key="1">
    <citation type="submission" date="2023-03" db="EMBL/GenBank/DDBJ databases">
        <title>Massive genome expansion in bonnet fungi (Mycena s.s.) driven by repeated elements and novel gene families across ecological guilds.</title>
        <authorList>
            <consortium name="Lawrence Berkeley National Laboratory"/>
            <person name="Harder C.B."/>
            <person name="Miyauchi S."/>
            <person name="Viragh M."/>
            <person name="Kuo A."/>
            <person name="Thoen E."/>
            <person name="Andreopoulos B."/>
            <person name="Lu D."/>
            <person name="Skrede I."/>
            <person name="Drula E."/>
            <person name="Henrissat B."/>
            <person name="Morin E."/>
            <person name="Kohler A."/>
            <person name="Barry K."/>
            <person name="LaButti K."/>
            <person name="Morin E."/>
            <person name="Salamov A."/>
            <person name="Lipzen A."/>
            <person name="Mereny Z."/>
            <person name="Hegedus B."/>
            <person name="Baldrian P."/>
            <person name="Stursova M."/>
            <person name="Weitz H."/>
            <person name="Taylor A."/>
            <person name="Grigoriev I.V."/>
            <person name="Nagy L.G."/>
            <person name="Martin F."/>
            <person name="Kauserud H."/>
        </authorList>
    </citation>
    <scope>NUCLEOTIDE SEQUENCE</scope>
    <source>
        <strain evidence="1">CBHHK002</strain>
    </source>
</reference>
<sequence>MSTADLRKRLVELDAAILEQKLVLDGLQRDKTTVQRELSAISTFPVSTGLPVEITTEIFAQCLPTIEELREDKVPFIPSTPLVPLVLLGVCRVWRDIALAAPVLWTTVVIPSNIVEAGAFVDRWLGRAALLPLSIIYHAFDVGPAPLRPLRDVIHQYAHRIEYLELSFSPFEISELELDSVVLPLLQRATFGIPEYCSPGSMHAAKILGHAPQLRAVVLLKEARLFHFTLPCLQLTKFEGEIDTLGIFRMAPNLIEVKCAVGVGDFEETDISHPRLKSLTVTVSSCRSPPTNLLDRFTLPALHSLHVSGTTEATDSESLADFFRRSAPPLRTLSINVDDCTYWEWSECFSCIANTLENLEVVWALPLFVDRILHLGSPASGYHPLPHLQSLAFVHSMGVTHNALVHFLHNRSLLTPGSPPRFRSFRFNCPHGTFLNDEFVSTSETSAEITADLAAFVDDGLDLCIPSGTRLMHHSRRL</sequence>